<feature type="domain" description="Saccharopine dehydrogenase NADP binding" evidence="3">
    <location>
        <begin position="34"/>
        <end position="162"/>
    </location>
</feature>
<feature type="signal peptide" evidence="2">
    <location>
        <begin position="1"/>
        <end position="22"/>
    </location>
</feature>
<evidence type="ECO:0000313" key="4">
    <source>
        <dbReference type="EMBL" id="KAK9814949.1"/>
    </source>
</evidence>
<dbReference type="SUPFAM" id="SSF51735">
    <property type="entry name" value="NAD(P)-binding Rossmann-fold domains"/>
    <property type="match status" value="1"/>
</dbReference>
<reference evidence="4 5" key="1">
    <citation type="journal article" date="2024" name="Nat. Commun.">
        <title>Phylogenomics reveals the evolutionary origins of lichenization in chlorophyte algae.</title>
        <authorList>
            <person name="Puginier C."/>
            <person name="Libourel C."/>
            <person name="Otte J."/>
            <person name="Skaloud P."/>
            <person name="Haon M."/>
            <person name="Grisel S."/>
            <person name="Petersen M."/>
            <person name="Berrin J.G."/>
            <person name="Delaux P.M."/>
            <person name="Dal Grande F."/>
            <person name="Keller J."/>
        </authorList>
    </citation>
    <scope>NUCLEOTIDE SEQUENCE [LARGE SCALE GENOMIC DNA]</scope>
    <source>
        <strain evidence="4 5">SAG 2036</strain>
    </source>
</reference>
<evidence type="ECO:0000313" key="5">
    <source>
        <dbReference type="Proteomes" id="UP001465755"/>
    </source>
</evidence>
<proteinExistence type="predicted"/>
<dbReference type="EMBL" id="JALJOQ010000001">
    <property type="protein sequence ID" value="KAK9814949.1"/>
    <property type="molecule type" value="Genomic_DNA"/>
</dbReference>
<comment type="caution">
    <text evidence="4">The sequence shown here is derived from an EMBL/GenBank/DDBJ whole genome shotgun (WGS) entry which is preliminary data.</text>
</comment>
<feature type="compositionally biased region" description="Low complexity" evidence="1">
    <location>
        <begin position="195"/>
        <end position="217"/>
    </location>
</feature>
<evidence type="ECO:0000256" key="1">
    <source>
        <dbReference type="SAM" id="MobiDB-lite"/>
    </source>
</evidence>
<dbReference type="AlphaFoldDB" id="A0AAW1Q416"/>
<dbReference type="PANTHER" id="PTHR43796:SF2">
    <property type="entry name" value="CARBOXYNORSPERMIDINE SYNTHASE"/>
    <property type="match status" value="1"/>
</dbReference>
<dbReference type="InterPro" id="IPR036291">
    <property type="entry name" value="NAD(P)-bd_dom_sf"/>
</dbReference>
<sequence>MFCSCALLILLCTAQYTADVAGQQSSKSIALQRVVVLGGTGRVGGSTAEALLNGPNADRYKVQVAGRSEDNYNKAAKRRPSLSGAQFLMCDIDSLQSIKAAIEGAALVIHAAGPFQRKGSCTVLEACIDAKVPYVDVCDDQEYTEATKALHQKAAGAGVPCITSAGIYPGVSNLMAAHMISLARREVKPEYAKVSESGLSSTSASDAPSADGSQDGGTPVEPRRVRYFYYTAGSGGVGTTILETSFLLAGTDVVVYVDGKEVKAKPISERIVKDFGPGIGQRSTYLYHLPEVASTHKCLRVPSVSARFATAPEFWNWAMWLVARLLPASFLQDRDKIKWLARISMPWVKLIDPIAGEKVGMLVEVDLEDGSTAAGLYMHKYLSQSVGICVAAFARQILAGGTKPGVWFPEESGAVSDRRAVLQEAARGCQRFELNRPPWALAGDPVRLGLGFYW</sequence>
<protein>
    <recommendedName>
        <fullName evidence="3">Saccharopine dehydrogenase NADP binding domain-containing protein</fullName>
    </recommendedName>
</protein>
<dbReference type="Gene3D" id="3.40.50.720">
    <property type="entry name" value="NAD(P)-binding Rossmann-like Domain"/>
    <property type="match status" value="1"/>
</dbReference>
<dbReference type="InterPro" id="IPR005097">
    <property type="entry name" value="Sacchrp_dh_NADP-bd"/>
</dbReference>
<accession>A0AAW1Q416</accession>
<gene>
    <name evidence="4" type="ORF">WJX73_002852</name>
</gene>
<evidence type="ECO:0000256" key="2">
    <source>
        <dbReference type="SAM" id="SignalP"/>
    </source>
</evidence>
<dbReference type="PANTHER" id="PTHR43796">
    <property type="entry name" value="CARBOXYNORSPERMIDINE SYNTHASE"/>
    <property type="match status" value="1"/>
</dbReference>
<feature type="chain" id="PRO_5043676896" description="Saccharopine dehydrogenase NADP binding domain-containing protein" evidence="2">
    <location>
        <begin position="23"/>
        <end position="454"/>
    </location>
</feature>
<organism evidence="4 5">
    <name type="scientific">Symbiochloris irregularis</name>
    <dbReference type="NCBI Taxonomy" id="706552"/>
    <lineage>
        <taxon>Eukaryota</taxon>
        <taxon>Viridiplantae</taxon>
        <taxon>Chlorophyta</taxon>
        <taxon>core chlorophytes</taxon>
        <taxon>Trebouxiophyceae</taxon>
        <taxon>Trebouxiales</taxon>
        <taxon>Trebouxiaceae</taxon>
        <taxon>Symbiochloris</taxon>
    </lineage>
</organism>
<evidence type="ECO:0000259" key="3">
    <source>
        <dbReference type="Pfam" id="PF03435"/>
    </source>
</evidence>
<feature type="region of interest" description="Disordered" evidence="1">
    <location>
        <begin position="194"/>
        <end position="220"/>
    </location>
</feature>
<dbReference type="Proteomes" id="UP001465755">
    <property type="component" value="Unassembled WGS sequence"/>
</dbReference>
<keyword evidence="2" id="KW-0732">Signal</keyword>
<dbReference type="Pfam" id="PF03435">
    <property type="entry name" value="Sacchrp_dh_NADP"/>
    <property type="match status" value="1"/>
</dbReference>
<name>A0AAW1Q416_9CHLO</name>
<keyword evidence="5" id="KW-1185">Reference proteome</keyword>